<dbReference type="Gene3D" id="3.40.710.10">
    <property type="entry name" value="DD-peptidase/beta-lactamase superfamily"/>
    <property type="match status" value="1"/>
</dbReference>
<reference evidence="5" key="2">
    <citation type="journal article" date="2021" name="PeerJ">
        <title>Extensive microbial diversity within the chicken gut microbiome revealed by metagenomics and culture.</title>
        <authorList>
            <person name="Gilroy R."/>
            <person name="Ravi A."/>
            <person name="Getino M."/>
            <person name="Pursley I."/>
            <person name="Horton D.L."/>
            <person name="Alikhan N.F."/>
            <person name="Baker D."/>
            <person name="Gharbi K."/>
            <person name="Hall N."/>
            <person name="Watson M."/>
            <person name="Adriaenssens E.M."/>
            <person name="Foster-Nyarko E."/>
            <person name="Jarju S."/>
            <person name="Secka A."/>
            <person name="Antonio M."/>
            <person name="Oren A."/>
            <person name="Chaudhuri R.R."/>
            <person name="La Ragione R."/>
            <person name="Hildebrand F."/>
            <person name="Pallen M.J."/>
        </authorList>
    </citation>
    <scope>NUCLEOTIDE SEQUENCE</scope>
    <source>
        <strain evidence="5">B2-16538</strain>
    </source>
</reference>
<evidence type="ECO:0000256" key="2">
    <source>
        <dbReference type="ARBA" id="ARBA00009009"/>
    </source>
</evidence>
<dbReference type="PANTHER" id="PTHR35333:SF3">
    <property type="entry name" value="BETA-LACTAMASE-TYPE TRANSPEPTIDASE FOLD CONTAINING PROTEIN"/>
    <property type="match status" value="1"/>
</dbReference>
<dbReference type="InterPro" id="IPR012338">
    <property type="entry name" value="Beta-lactam/transpept-like"/>
</dbReference>
<dbReference type="GO" id="GO:0030655">
    <property type="term" value="P:beta-lactam antibiotic catabolic process"/>
    <property type="evidence" value="ECO:0007669"/>
    <property type="project" value="InterPro"/>
</dbReference>
<dbReference type="Pfam" id="PF13354">
    <property type="entry name" value="Beta-lactamase2"/>
    <property type="match status" value="1"/>
</dbReference>
<dbReference type="InterPro" id="IPR045155">
    <property type="entry name" value="Beta-lactam_cat"/>
</dbReference>
<dbReference type="EC" id="3.5.2.6" evidence="3"/>
<evidence type="ECO:0000256" key="1">
    <source>
        <dbReference type="ARBA" id="ARBA00001526"/>
    </source>
</evidence>
<sequence>MTRKAIALIVLNLAAAAAVGLIAGLLYKGVSGTGDAVRDSEDRGFYSGEGGRDTGSLLESIASLAGETDAEIGVAAIFSDGDVFVYPEHFAEDTGGAFPLMSVMKFHQALAVCGWLRENGVPLETRVNVTPEMLKPDTWSPLREKNPLGGSFSYAELLEYTLGESDNNACDILFSYTGMPGWVDSYIRSYYGISDFRIECTEEQMHENLADCYRNWTTPLSAALLLEKFFEEHDSDVYMEFLWKTMSQCRTGLSRIPGHIADRAAMIVHKTGTGDITEGGRIMAVNDIGIVVLPDGSHFSLAVFIHDAGCPMSVCESVIASIAQSVFMAARI</sequence>
<accession>A0A9D9J4P0</accession>
<dbReference type="PANTHER" id="PTHR35333">
    <property type="entry name" value="BETA-LACTAMASE"/>
    <property type="match status" value="1"/>
</dbReference>
<dbReference type="InterPro" id="IPR000871">
    <property type="entry name" value="Beta-lactam_class-A"/>
</dbReference>
<dbReference type="NCBIfam" id="NF033103">
    <property type="entry name" value="bla_class_A"/>
    <property type="match status" value="1"/>
</dbReference>
<feature type="domain" description="Beta-lactamase class A catalytic" evidence="4">
    <location>
        <begin position="96"/>
        <end position="304"/>
    </location>
</feature>
<dbReference type="EMBL" id="JADILX010000049">
    <property type="protein sequence ID" value="MBO8485324.1"/>
    <property type="molecule type" value="Genomic_DNA"/>
</dbReference>
<comment type="caution">
    <text evidence="5">The sequence shown here is derived from an EMBL/GenBank/DDBJ whole genome shotgun (WGS) entry which is preliminary data.</text>
</comment>
<organism evidence="5 6">
    <name type="scientific">Candidatus Cryptobacteroides excrementavium</name>
    <dbReference type="NCBI Taxonomy" id="2840759"/>
    <lineage>
        <taxon>Bacteria</taxon>
        <taxon>Pseudomonadati</taxon>
        <taxon>Bacteroidota</taxon>
        <taxon>Bacteroidia</taxon>
        <taxon>Bacteroidales</taxon>
        <taxon>Candidatus Cryptobacteroides</taxon>
    </lineage>
</organism>
<comment type="catalytic activity">
    <reaction evidence="1">
        <text>a beta-lactam + H2O = a substituted beta-amino acid</text>
        <dbReference type="Rhea" id="RHEA:20401"/>
        <dbReference type="ChEBI" id="CHEBI:15377"/>
        <dbReference type="ChEBI" id="CHEBI:35627"/>
        <dbReference type="ChEBI" id="CHEBI:140347"/>
        <dbReference type="EC" id="3.5.2.6"/>
    </reaction>
</comment>
<reference evidence="5" key="1">
    <citation type="submission" date="2020-10" db="EMBL/GenBank/DDBJ databases">
        <authorList>
            <person name="Gilroy R."/>
        </authorList>
    </citation>
    <scope>NUCLEOTIDE SEQUENCE</scope>
    <source>
        <strain evidence="5">B2-16538</strain>
    </source>
</reference>
<dbReference type="Proteomes" id="UP000823750">
    <property type="component" value="Unassembled WGS sequence"/>
</dbReference>
<evidence type="ECO:0000313" key="5">
    <source>
        <dbReference type="EMBL" id="MBO8485324.1"/>
    </source>
</evidence>
<evidence type="ECO:0000256" key="3">
    <source>
        <dbReference type="ARBA" id="ARBA00012865"/>
    </source>
</evidence>
<dbReference type="AlphaFoldDB" id="A0A9D9J4P0"/>
<dbReference type="SUPFAM" id="SSF56601">
    <property type="entry name" value="beta-lactamase/transpeptidase-like"/>
    <property type="match status" value="1"/>
</dbReference>
<proteinExistence type="inferred from homology"/>
<evidence type="ECO:0000313" key="6">
    <source>
        <dbReference type="Proteomes" id="UP000823750"/>
    </source>
</evidence>
<evidence type="ECO:0000259" key="4">
    <source>
        <dbReference type="Pfam" id="PF13354"/>
    </source>
</evidence>
<gene>
    <name evidence="5" type="primary">bla</name>
    <name evidence="5" type="ORF">IAB78_02750</name>
</gene>
<name>A0A9D9J4P0_9BACT</name>
<comment type="similarity">
    <text evidence="2">Belongs to the class-A beta-lactamase family.</text>
</comment>
<dbReference type="GO" id="GO:0008800">
    <property type="term" value="F:beta-lactamase activity"/>
    <property type="evidence" value="ECO:0007669"/>
    <property type="project" value="UniProtKB-EC"/>
</dbReference>
<dbReference type="GO" id="GO:0046677">
    <property type="term" value="P:response to antibiotic"/>
    <property type="evidence" value="ECO:0007669"/>
    <property type="project" value="InterPro"/>
</dbReference>
<protein>
    <recommendedName>
        <fullName evidence="3">beta-lactamase</fullName>
        <ecNumber evidence="3">3.5.2.6</ecNumber>
    </recommendedName>
</protein>